<sequence>MKRIQAVDFLRGLGVFFVIILHTAFYYFDGIYDVDMDNPSLIITLIGFLLMFAGLFAMVSGLSYTLQFLNTKDPKARIKYMGYAGLLMMFIASLYFLFTGPGIIHFDSRSMDESLLVSFIRDGSFQPWTLERIFYVDSLVMISFNIWLLALLFLAIKKYIHHPKAAVYILILATVFMALSYVRIPLYNVYLEARDNNQYILVILLNWLVAKNNPILPFYAFALFGVWVALLLKHNQFKVLKRWMLPVGLAYMIIGIAGYILTPETMLERAIDPTWYFIMVTQIGLFLLMILGALYVFDFKQVKLNPVTRFIKRFGISGLTPFFFEQITSAVIFLVINQFITLKLDIPGALIYGFIHVLMWGFILMAWEKKHYKYTIEWAYTSLLRKVSPSSKHQALEDAYASR</sequence>
<keyword evidence="4" id="KW-1185">Reference proteome</keyword>
<keyword evidence="1" id="KW-0472">Membrane</keyword>
<evidence type="ECO:0000259" key="2">
    <source>
        <dbReference type="Pfam" id="PF07786"/>
    </source>
</evidence>
<organism evidence="3 4">
    <name type="scientific">Paracholeplasma manati</name>
    <dbReference type="NCBI Taxonomy" id="591373"/>
    <lineage>
        <taxon>Bacteria</taxon>
        <taxon>Bacillati</taxon>
        <taxon>Mycoplasmatota</taxon>
        <taxon>Mollicutes</taxon>
        <taxon>Acholeplasmatales</taxon>
        <taxon>Acholeplasmataceae</taxon>
        <taxon>Paracholeplasma</taxon>
    </lineage>
</organism>
<feature type="transmembrane region" description="Helical" evidence="1">
    <location>
        <begin position="166"/>
        <end position="184"/>
    </location>
</feature>
<reference evidence="3" key="1">
    <citation type="submission" date="2022-09" db="EMBL/GenBank/DDBJ databases">
        <title>Novel Mycoplasma species identified in domestic and wild animals.</title>
        <authorList>
            <person name="Volokhov D.V."/>
            <person name="Furtak V.A."/>
            <person name="Zagorodnyaya T.A."/>
        </authorList>
    </citation>
    <scope>NUCLEOTIDE SEQUENCE</scope>
    <source>
        <strain evidence="3">Oakley</strain>
    </source>
</reference>
<dbReference type="RefSeq" id="WP_263608231.1">
    <property type="nucleotide sequence ID" value="NZ_JAOVQM010000003.1"/>
</dbReference>
<dbReference type="Pfam" id="PF07786">
    <property type="entry name" value="HGSNAT_cat"/>
    <property type="match status" value="1"/>
</dbReference>
<accession>A0ABT2Y5R2</accession>
<feature type="transmembrane region" description="Helical" evidence="1">
    <location>
        <begin position="9"/>
        <end position="28"/>
    </location>
</feature>
<name>A0ABT2Y5R2_9MOLU</name>
<evidence type="ECO:0000313" key="3">
    <source>
        <dbReference type="EMBL" id="MCV2232066.1"/>
    </source>
</evidence>
<feature type="transmembrane region" description="Helical" evidence="1">
    <location>
        <begin position="80"/>
        <end position="104"/>
    </location>
</feature>
<feature type="transmembrane region" description="Helical" evidence="1">
    <location>
        <begin position="40"/>
        <end position="59"/>
    </location>
</feature>
<protein>
    <recommendedName>
        <fullName evidence="2">Heparan-alpha-glucosaminide N-acetyltransferase catalytic domain-containing protein</fullName>
    </recommendedName>
</protein>
<dbReference type="InterPro" id="IPR012429">
    <property type="entry name" value="HGSNAT_cat"/>
</dbReference>
<gene>
    <name evidence="3" type="ORF">N7548_04405</name>
</gene>
<dbReference type="Proteomes" id="UP001177160">
    <property type="component" value="Unassembled WGS sequence"/>
</dbReference>
<feature type="transmembrane region" description="Helical" evidence="1">
    <location>
        <begin position="346"/>
        <end position="367"/>
    </location>
</feature>
<proteinExistence type="predicted"/>
<feature type="transmembrane region" description="Helical" evidence="1">
    <location>
        <begin position="215"/>
        <end position="232"/>
    </location>
</feature>
<feature type="transmembrane region" description="Helical" evidence="1">
    <location>
        <begin position="244"/>
        <end position="262"/>
    </location>
</feature>
<dbReference type="EMBL" id="JAOVQM010000003">
    <property type="protein sequence ID" value="MCV2232066.1"/>
    <property type="molecule type" value="Genomic_DNA"/>
</dbReference>
<feature type="transmembrane region" description="Helical" evidence="1">
    <location>
        <begin position="133"/>
        <end position="154"/>
    </location>
</feature>
<keyword evidence="1" id="KW-0812">Transmembrane</keyword>
<comment type="caution">
    <text evidence="3">The sequence shown here is derived from an EMBL/GenBank/DDBJ whole genome shotgun (WGS) entry which is preliminary data.</text>
</comment>
<evidence type="ECO:0000256" key="1">
    <source>
        <dbReference type="SAM" id="Phobius"/>
    </source>
</evidence>
<feature type="transmembrane region" description="Helical" evidence="1">
    <location>
        <begin position="318"/>
        <end position="340"/>
    </location>
</feature>
<feature type="transmembrane region" description="Helical" evidence="1">
    <location>
        <begin position="274"/>
        <end position="297"/>
    </location>
</feature>
<evidence type="ECO:0000313" key="4">
    <source>
        <dbReference type="Proteomes" id="UP001177160"/>
    </source>
</evidence>
<feature type="domain" description="Heparan-alpha-glucosaminide N-acetyltransferase catalytic" evidence="2">
    <location>
        <begin position="3"/>
        <end position="241"/>
    </location>
</feature>
<keyword evidence="1" id="KW-1133">Transmembrane helix</keyword>